<dbReference type="InterPro" id="IPR043502">
    <property type="entry name" value="DNA/RNA_pol_sf"/>
</dbReference>
<protein>
    <recommendedName>
        <fullName evidence="1">Reverse transcriptase domain-containing protein</fullName>
    </recommendedName>
</protein>
<dbReference type="EMBL" id="JAGYWB010000011">
    <property type="protein sequence ID" value="KAI0504504.1"/>
    <property type="molecule type" value="Genomic_DNA"/>
</dbReference>
<dbReference type="InterPro" id="IPR000477">
    <property type="entry name" value="RT_dom"/>
</dbReference>
<evidence type="ECO:0000313" key="2">
    <source>
        <dbReference type="EMBL" id="KAI0504504.1"/>
    </source>
</evidence>
<accession>A0A8T3B4V2</accession>
<keyword evidence="3" id="KW-1185">Reference proteome</keyword>
<comment type="caution">
    <text evidence="2">The sequence shown here is derived from an EMBL/GenBank/DDBJ whole genome shotgun (WGS) entry which is preliminary data.</text>
</comment>
<gene>
    <name evidence="2" type="ORF">KFK09_015456</name>
</gene>
<dbReference type="Pfam" id="PF00078">
    <property type="entry name" value="RVT_1"/>
    <property type="match status" value="1"/>
</dbReference>
<dbReference type="PANTHER" id="PTHR33116:SF78">
    <property type="entry name" value="OS12G0587133 PROTEIN"/>
    <property type="match status" value="1"/>
</dbReference>
<evidence type="ECO:0000259" key="1">
    <source>
        <dbReference type="PROSITE" id="PS50878"/>
    </source>
</evidence>
<dbReference type="Gene3D" id="3.60.10.10">
    <property type="entry name" value="Endonuclease/exonuclease/phosphatase"/>
    <property type="match status" value="1"/>
</dbReference>
<evidence type="ECO:0000313" key="3">
    <source>
        <dbReference type="Proteomes" id="UP000829196"/>
    </source>
</evidence>
<dbReference type="SUPFAM" id="SSF56219">
    <property type="entry name" value="DNase I-like"/>
    <property type="match status" value="1"/>
</dbReference>
<dbReference type="InterPro" id="IPR036691">
    <property type="entry name" value="Endo/exonu/phosph_ase_sf"/>
</dbReference>
<dbReference type="SUPFAM" id="SSF56672">
    <property type="entry name" value="DNA/RNA polymerases"/>
    <property type="match status" value="1"/>
</dbReference>
<dbReference type="PROSITE" id="PS50878">
    <property type="entry name" value="RT_POL"/>
    <property type="match status" value="1"/>
</dbReference>
<dbReference type="Gene3D" id="3.30.70.270">
    <property type="match status" value="1"/>
</dbReference>
<dbReference type="OrthoDB" id="1938625at2759"/>
<organism evidence="2 3">
    <name type="scientific">Dendrobium nobile</name>
    <name type="common">Orchid</name>
    <dbReference type="NCBI Taxonomy" id="94219"/>
    <lineage>
        <taxon>Eukaryota</taxon>
        <taxon>Viridiplantae</taxon>
        <taxon>Streptophyta</taxon>
        <taxon>Embryophyta</taxon>
        <taxon>Tracheophyta</taxon>
        <taxon>Spermatophyta</taxon>
        <taxon>Magnoliopsida</taxon>
        <taxon>Liliopsida</taxon>
        <taxon>Asparagales</taxon>
        <taxon>Orchidaceae</taxon>
        <taxon>Epidendroideae</taxon>
        <taxon>Malaxideae</taxon>
        <taxon>Dendrobiinae</taxon>
        <taxon>Dendrobium</taxon>
    </lineage>
</organism>
<dbReference type="PANTHER" id="PTHR33116">
    <property type="entry name" value="REVERSE TRANSCRIPTASE ZINC-BINDING DOMAIN-CONTAINING PROTEIN-RELATED-RELATED"/>
    <property type="match status" value="1"/>
</dbReference>
<reference evidence="2" key="1">
    <citation type="journal article" date="2022" name="Front. Genet.">
        <title>Chromosome-Scale Assembly of the Dendrobium nobile Genome Provides Insights Into the Molecular Mechanism of the Biosynthesis of the Medicinal Active Ingredient of Dendrobium.</title>
        <authorList>
            <person name="Xu Q."/>
            <person name="Niu S.-C."/>
            <person name="Li K.-L."/>
            <person name="Zheng P.-J."/>
            <person name="Zhang X.-J."/>
            <person name="Jia Y."/>
            <person name="Liu Y."/>
            <person name="Niu Y.-X."/>
            <person name="Yu L.-H."/>
            <person name="Chen D.-F."/>
            <person name="Zhang G.-Q."/>
        </authorList>
    </citation>
    <scope>NUCLEOTIDE SEQUENCE</scope>
    <source>
        <tissue evidence="2">Leaf</tissue>
    </source>
</reference>
<sequence>MIFNNRLRDLHSVGCKYTWFNQRIDQPIHIKLDRVLVNEGWINAFSDSYCSYQSPSCSDHCPIILHSGRSIQVKHRFLYKNYWSKIDKYWDLLLEPLYLPCLGNPLSHFCNTLRSLKNSIKSQPWATSSTVSKHIDNLLLRQKELLDSLQSDPYNPNLNHAFKEVNTELANTSSLQASWIIQRAKVNWLKHGEDDLKFLYAKIRTKTGGTKSVANLLACNPQITRAQVVSSIIQYYQDLYNPTPPVSLDLDIFPIGCALPEVFVSSITSAVSDDEIKSAVFSGSSTSAPGPDGFNFHFYKSGWHILGPSVYRAVRSFFIKGYMPNGVKSTALAIIPKHKNAANISDYRPIALCNVLYKIISKVMANRLKPVMCLIVKDNQAGFVKSRVSTDNILLASDILYYAGKRGGANLFCAKLDIKKAFDCVSRQFLLARLLQKGFPSTFVNWIKACVSDVNYSIVLNGALEGYFSSTAGLRQGCPLSPYLFCLIMEACSNLLEGRGFKGISIDNFSLTHLLYADDVLIFGEATIENCQILTSVLRDFANSTGLFINYDKSFVMFPKHYRNHLQICQALSIHTIVDKITYLGIPLSFHRLKIGDYLPLMDSLNRKFNGWKANLLSFAGRLQYLKFTIQNTIAYWIRGSILPKAVYKVYKKLSSRFLFFGDVYSAKKLHMLSWDKICKPKAKGGLGIPSIQALQFAYHCSVIYRMYNGSTPLSSWLLTKYRSPWKPPLVSASKLWKSITKTAAVTKHCFNFIITQNFPVSLKWDHWCHNSTLGDYFDVDSPEIIPDIKLSELISGDSWDFYDKIPQSLHLVFDGIQIVVGSGSCLLWNDSRKIRFKSFIDEFYVDLSDCPWVDMLWHRRHILKHTVFVWLALVGGLKTAAALLSRHIHVPLRCSLCNTHEEFVSHMFFECPFSFDILKAIILGMKIFLFRPSIMQVFDWLTDVFSDKHEVLKAYKVAVCGIIYYIWKERNNRRFGGNHQCRYTVLLSIKRNLFLKFMKWKNHTELLELL</sequence>
<feature type="domain" description="Reverse transcriptase" evidence="1">
    <location>
        <begin position="316"/>
        <end position="588"/>
    </location>
</feature>
<dbReference type="CDD" id="cd01650">
    <property type="entry name" value="RT_nLTR_like"/>
    <property type="match status" value="1"/>
</dbReference>
<proteinExistence type="predicted"/>
<dbReference type="InterPro" id="IPR026960">
    <property type="entry name" value="RVT-Znf"/>
</dbReference>
<dbReference type="AlphaFoldDB" id="A0A8T3B4V2"/>
<dbReference type="Proteomes" id="UP000829196">
    <property type="component" value="Unassembled WGS sequence"/>
</dbReference>
<dbReference type="Pfam" id="PF13966">
    <property type="entry name" value="zf-RVT"/>
    <property type="match status" value="1"/>
</dbReference>
<dbReference type="InterPro" id="IPR043128">
    <property type="entry name" value="Rev_trsase/Diguanyl_cyclase"/>
</dbReference>
<name>A0A8T3B4V2_DENNO</name>
<dbReference type="SMR" id="A0A8T3B4V2"/>